<name>A0ABQ9J3S1_9CUCU</name>
<gene>
    <name evidence="1" type="ORF">NQ317_016335</name>
</gene>
<reference evidence="1" key="1">
    <citation type="journal article" date="2023" name="Insect Mol. Biol.">
        <title>Genome sequencing provides insights into the evolution of gene families encoding plant cell wall-degrading enzymes in longhorned beetles.</title>
        <authorList>
            <person name="Shin N.R."/>
            <person name="Okamura Y."/>
            <person name="Kirsch R."/>
            <person name="Pauchet Y."/>
        </authorList>
    </citation>
    <scope>NUCLEOTIDE SEQUENCE</scope>
    <source>
        <strain evidence="1">MMC_N1</strain>
    </source>
</reference>
<keyword evidence="2" id="KW-1185">Reference proteome</keyword>
<evidence type="ECO:0000313" key="1">
    <source>
        <dbReference type="EMBL" id="KAJ8971618.1"/>
    </source>
</evidence>
<proteinExistence type="predicted"/>
<sequence>MFGQGTLSNTVNITLPTSGCGVRLSSYEDENGNVELLYQVNLVIQQDRYLRQITDQEKTVRCALKDDAFLVKSINLENTLKNDIKRGRIGHSAVAKGAARGPCLEFEY</sequence>
<comment type="caution">
    <text evidence="1">The sequence shown here is derived from an EMBL/GenBank/DDBJ whole genome shotgun (WGS) entry which is preliminary data.</text>
</comment>
<dbReference type="Proteomes" id="UP001162164">
    <property type="component" value="Unassembled WGS sequence"/>
</dbReference>
<protein>
    <submittedName>
        <fullName evidence="1">Uncharacterized protein</fullName>
    </submittedName>
</protein>
<accession>A0ABQ9J3S1</accession>
<organism evidence="1 2">
    <name type="scientific">Molorchus minor</name>
    <dbReference type="NCBI Taxonomy" id="1323400"/>
    <lineage>
        <taxon>Eukaryota</taxon>
        <taxon>Metazoa</taxon>
        <taxon>Ecdysozoa</taxon>
        <taxon>Arthropoda</taxon>
        <taxon>Hexapoda</taxon>
        <taxon>Insecta</taxon>
        <taxon>Pterygota</taxon>
        <taxon>Neoptera</taxon>
        <taxon>Endopterygota</taxon>
        <taxon>Coleoptera</taxon>
        <taxon>Polyphaga</taxon>
        <taxon>Cucujiformia</taxon>
        <taxon>Chrysomeloidea</taxon>
        <taxon>Cerambycidae</taxon>
        <taxon>Lamiinae</taxon>
        <taxon>Monochamini</taxon>
        <taxon>Molorchus</taxon>
    </lineage>
</organism>
<dbReference type="EMBL" id="JAPWTJ010001454">
    <property type="protein sequence ID" value="KAJ8971618.1"/>
    <property type="molecule type" value="Genomic_DNA"/>
</dbReference>
<evidence type="ECO:0000313" key="2">
    <source>
        <dbReference type="Proteomes" id="UP001162164"/>
    </source>
</evidence>